<dbReference type="Proteomes" id="UP000677803">
    <property type="component" value="Unassembled WGS sequence"/>
</dbReference>
<sequence>VQVGGPEAQPELSVQQPELSGAAHEPQLSHAVQEAQVSGDVQEPQVSSYNSAWVAALVALTSRQRIIRNVMISAGSLKGKKRDLLDNIQAATGVRVMIVRNLDVEDGMVKGTL</sequence>
<name>A0A8S4AQG4_9TELE</name>
<reference evidence="2" key="1">
    <citation type="submission" date="2021-05" db="EMBL/GenBank/DDBJ databases">
        <authorList>
            <person name="Tigano A."/>
        </authorList>
    </citation>
    <scope>NUCLEOTIDE SEQUENCE</scope>
</reference>
<evidence type="ECO:0000256" key="1">
    <source>
        <dbReference type="SAM" id="MobiDB-lite"/>
    </source>
</evidence>
<feature type="region of interest" description="Disordered" evidence="1">
    <location>
        <begin position="1"/>
        <end position="40"/>
    </location>
</feature>
<keyword evidence="3" id="KW-1185">Reference proteome</keyword>
<dbReference type="AlphaFoldDB" id="A0A8S4AQG4"/>
<gene>
    <name evidence="2" type="ORF">MMEN_LOCUS8284</name>
</gene>
<evidence type="ECO:0000313" key="2">
    <source>
        <dbReference type="EMBL" id="CAG5897228.1"/>
    </source>
</evidence>
<accession>A0A8S4AQG4</accession>
<dbReference type="EMBL" id="CAJRST010008335">
    <property type="protein sequence ID" value="CAG5897228.1"/>
    <property type="molecule type" value="Genomic_DNA"/>
</dbReference>
<comment type="caution">
    <text evidence="2">The sequence shown here is derived from an EMBL/GenBank/DDBJ whole genome shotgun (WGS) entry which is preliminary data.</text>
</comment>
<proteinExistence type="predicted"/>
<dbReference type="OrthoDB" id="10046327at2759"/>
<feature type="non-terminal residue" evidence="2">
    <location>
        <position position="113"/>
    </location>
</feature>
<protein>
    <submittedName>
        <fullName evidence="2">(Atlantic silverside) hypothetical protein</fullName>
    </submittedName>
</protein>
<organism evidence="2 3">
    <name type="scientific">Menidia menidia</name>
    <name type="common">Atlantic silverside</name>
    <dbReference type="NCBI Taxonomy" id="238744"/>
    <lineage>
        <taxon>Eukaryota</taxon>
        <taxon>Metazoa</taxon>
        <taxon>Chordata</taxon>
        <taxon>Craniata</taxon>
        <taxon>Vertebrata</taxon>
        <taxon>Euteleostomi</taxon>
        <taxon>Actinopterygii</taxon>
        <taxon>Neopterygii</taxon>
        <taxon>Teleostei</taxon>
        <taxon>Neoteleostei</taxon>
        <taxon>Acanthomorphata</taxon>
        <taxon>Ovalentaria</taxon>
        <taxon>Atherinomorphae</taxon>
        <taxon>Atheriniformes</taxon>
        <taxon>Atherinopsidae</taxon>
        <taxon>Menidiinae</taxon>
        <taxon>Menidia</taxon>
    </lineage>
</organism>
<evidence type="ECO:0000313" key="3">
    <source>
        <dbReference type="Proteomes" id="UP000677803"/>
    </source>
</evidence>